<accession>A0ABU7D018</accession>
<feature type="compositionally biased region" description="Basic and acidic residues" evidence="1">
    <location>
        <begin position="1"/>
        <end position="12"/>
    </location>
</feature>
<reference evidence="2 3" key="1">
    <citation type="submission" date="2021-06" db="EMBL/GenBank/DDBJ databases">
        <authorList>
            <person name="Palmer J.M."/>
        </authorList>
    </citation>
    <scope>NUCLEOTIDE SEQUENCE [LARGE SCALE GENOMIC DNA]</scope>
    <source>
        <strain evidence="2 3">CL_MEX2019</strain>
        <tissue evidence="2">Muscle</tissue>
    </source>
</reference>
<sequence length="103" mass="11938">MREGCAQRERKDRRSRQGRARRADFTPSPSLSLFLSLSRSHADWEKAAPFIAQTRTLTISAHTEEADGHMWTQTTVHSSRSLLRSFALRTVYSDLSIYFYFLI</sequence>
<feature type="region of interest" description="Disordered" evidence="1">
    <location>
        <begin position="1"/>
        <end position="26"/>
    </location>
</feature>
<proteinExistence type="predicted"/>
<dbReference type="EMBL" id="JAHUTJ010010183">
    <property type="protein sequence ID" value="MED6268286.1"/>
    <property type="molecule type" value="Genomic_DNA"/>
</dbReference>
<name>A0ABU7D018_9TELE</name>
<gene>
    <name evidence="2" type="ORF">CHARACLAT_020811</name>
</gene>
<evidence type="ECO:0000313" key="3">
    <source>
        <dbReference type="Proteomes" id="UP001352852"/>
    </source>
</evidence>
<keyword evidence="3" id="KW-1185">Reference proteome</keyword>
<organism evidence="2 3">
    <name type="scientific">Characodon lateralis</name>
    <dbReference type="NCBI Taxonomy" id="208331"/>
    <lineage>
        <taxon>Eukaryota</taxon>
        <taxon>Metazoa</taxon>
        <taxon>Chordata</taxon>
        <taxon>Craniata</taxon>
        <taxon>Vertebrata</taxon>
        <taxon>Euteleostomi</taxon>
        <taxon>Actinopterygii</taxon>
        <taxon>Neopterygii</taxon>
        <taxon>Teleostei</taxon>
        <taxon>Neoteleostei</taxon>
        <taxon>Acanthomorphata</taxon>
        <taxon>Ovalentaria</taxon>
        <taxon>Atherinomorphae</taxon>
        <taxon>Cyprinodontiformes</taxon>
        <taxon>Goodeidae</taxon>
        <taxon>Characodon</taxon>
    </lineage>
</organism>
<protein>
    <submittedName>
        <fullName evidence="2">Uncharacterized protein</fullName>
    </submittedName>
</protein>
<dbReference type="Proteomes" id="UP001352852">
    <property type="component" value="Unassembled WGS sequence"/>
</dbReference>
<comment type="caution">
    <text evidence="2">The sequence shown here is derived from an EMBL/GenBank/DDBJ whole genome shotgun (WGS) entry which is preliminary data.</text>
</comment>
<evidence type="ECO:0000256" key="1">
    <source>
        <dbReference type="SAM" id="MobiDB-lite"/>
    </source>
</evidence>
<evidence type="ECO:0000313" key="2">
    <source>
        <dbReference type="EMBL" id="MED6268286.1"/>
    </source>
</evidence>